<protein>
    <recommendedName>
        <fullName evidence="4">DUF4834 domain-containing protein</fullName>
    </recommendedName>
</protein>
<dbReference type="RefSeq" id="WP_044000772.1">
    <property type="nucleotide sequence ID" value="NZ_CP007145.1"/>
</dbReference>
<dbReference type="KEGG" id="hsw:Hsw_0316"/>
<dbReference type="Pfam" id="PF16118">
    <property type="entry name" value="DUF4834"/>
    <property type="match status" value="1"/>
</dbReference>
<reference evidence="2 3" key="1">
    <citation type="submission" date="2014-01" db="EMBL/GenBank/DDBJ databases">
        <title>Complete genome sequence of ionizing-radiation resistance bacterium Hymenobacter swuensis DY53.</title>
        <authorList>
            <person name="Jung J.-H."/>
            <person name="Jeong S.-W."/>
            <person name="Joe M.-H."/>
            <person name="Cho y.-j."/>
            <person name="Kim M.-K."/>
            <person name="Lim S.-Y."/>
        </authorList>
    </citation>
    <scope>NUCLEOTIDE SEQUENCE [LARGE SCALE GENOMIC DNA]</scope>
    <source>
        <strain evidence="2 3">DY53</strain>
    </source>
</reference>
<dbReference type="OrthoDB" id="840298at2"/>
<gene>
    <name evidence="2" type="ORF">Hsw_0316</name>
</gene>
<evidence type="ECO:0008006" key="4">
    <source>
        <dbReference type="Google" id="ProtNLM"/>
    </source>
</evidence>
<organism evidence="2 3">
    <name type="scientific">Hymenobacter swuensis DY53</name>
    <dbReference type="NCBI Taxonomy" id="1227739"/>
    <lineage>
        <taxon>Bacteria</taxon>
        <taxon>Pseudomonadati</taxon>
        <taxon>Bacteroidota</taxon>
        <taxon>Cytophagia</taxon>
        <taxon>Cytophagales</taxon>
        <taxon>Hymenobacteraceae</taxon>
        <taxon>Hymenobacter</taxon>
    </lineage>
</organism>
<dbReference type="HOGENOM" id="CLU_157095_1_0_10"/>
<feature type="compositionally biased region" description="Polar residues" evidence="1">
    <location>
        <begin position="44"/>
        <end position="55"/>
    </location>
</feature>
<feature type="region of interest" description="Disordered" evidence="1">
    <location>
        <begin position="44"/>
        <end position="93"/>
    </location>
</feature>
<evidence type="ECO:0000256" key="1">
    <source>
        <dbReference type="SAM" id="MobiDB-lite"/>
    </source>
</evidence>
<dbReference type="InterPro" id="IPR032272">
    <property type="entry name" value="DUF4834"/>
</dbReference>
<dbReference type="EMBL" id="CP007145">
    <property type="protein sequence ID" value="AHJ95911.1"/>
    <property type="molecule type" value="Genomic_DNA"/>
</dbReference>
<accession>W8F036</accession>
<dbReference type="AlphaFoldDB" id="W8F036"/>
<evidence type="ECO:0000313" key="2">
    <source>
        <dbReference type="EMBL" id="AHJ95911.1"/>
    </source>
</evidence>
<evidence type="ECO:0000313" key="3">
    <source>
        <dbReference type="Proteomes" id="UP000019423"/>
    </source>
</evidence>
<feature type="compositionally biased region" description="Basic and acidic residues" evidence="1">
    <location>
        <begin position="70"/>
        <end position="93"/>
    </location>
</feature>
<sequence length="93" mass="10555">MKFLLVLLLLWLIMRYVLPLVIRLVVKHLLKKQARQFGQQFGSAPFATTGNSGARPSQAAPGEVQVDYVPPREKPKKPKEFKGGDYVDFEEVK</sequence>
<keyword evidence="3" id="KW-1185">Reference proteome</keyword>
<name>W8F036_9BACT</name>
<proteinExistence type="predicted"/>
<dbReference type="Proteomes" id="UP000019423">
    <property type="component" value="Chromosome"/>
</dbReference>
<dbReference type="PATRIC" id="fig|1227739.3.peg.584"/>